<gene>
    <name evidence="1" type="ORF">CWS72_13460</name>
</gene>
<dbReference type="Proteomes" id="UP000233293">
    <property type="component" value="Unassembled WGS sequence"/>
</dbReference>
<evidence type="ECO:0000313" key="1">
    <source>
        <dbReference type="EMBL" id="PKU24099.1"/>
    </source>
</evidence>
<accession>A0A2N3PUL7</accession>
<keyword evidence="2" id="KW-1185">Reference proteome</keyword>
<protein>
    <submittedName>
        <fullName evidence="1">Uncharacterized protein</fullName>
    </submittedName>
</protein>
<sequence>MLLLEASTQREFHAGVSDAADAIGKAGGWVISHQFYSKTLAVIACQIPAEALSSFAEALEVVGIKLHRSVPETTGPIDDIAVQLSITFVQDGPDFRREVPAFG</sequence>
<dbReference type="AlphaFoldDB" id="A0A2N3PUL7"/>
<name>A0A2N3PUL7_9PROT</name>
<dbReference type="EMBL" id="PIUM01000014">
    <property type="protein sequence ID" value="PKU24099.1"/>
    <property type="molecule type" value="Genomic_DNA"/>
</dbReference>
<reference evidence="2" key="1">
    <citation type="submission" date="2017-12" db="EMBL/GenBank/DDBJ databases">
        <title>Draft genome sequence of Telmatospirillum siberiense 26-4b1T, an acidotolerant peatland alphaproteobacterium potentially involved in sulfur cycling.</title>
        <authorList>
            <person name="Hausmann B."/>
            <person name="Pjevac P."/>
            <person name="Schreck K."/>
            <person name="Herbold C.W."/>
            <person name="Daims H."/>
            <person name="Wagner M."/>
            <person name="Pester M."/>
            <person name="Loy A."/>
        </authorList>
    </citation>
    <scope>NUCLEOTIDE SEQUENCE [LARGE SCALE GENOMIC DNA]</scope>
    <source>
        <strain evidence="2">26-4b1</strain>
    </source>
</reference>
<evidence type="ECO:0000313" key="2">
    <source>
        <dbReference type="Proteomes" id="UP000233293"/>
    </source>
</evidence>
<dbReference type="RefSeq" id="WP_101251130.1">
    <property type="nucleotide sequence ID" value="NZ_PIUM01000014.1"/>
</dbReference>
<proteinExistence type="predicted"/>
<comment type="caution">
    <text evidence="1">The sequence shown here is derived from an EMBL/GenBank/DDBJ whole genome shotgun (WGS) entry which is preliminary data.</text>
</comment>
<dbReference type="OrthoDB" id="513580at2"/>
<organism evidence="1 2">
    <name type="scientific">Telmatospirillum siberiense</name>
    <dbReference type="NCBI Taxonomy" id="382514"/>
    <lineage>
        <taxon>Bacteria</taxon>
        <taxon>Pseudomonadati</taxon>
        <taxon>Pseudomonadota</taxon>
        <taxon>Alphaproteobacteria</taxon>
        <taxon>Rhodospirillales</taxon>
        <taxon>Rhodospirillaceae</taxon>
        <taxon>Telmatospirillum</taxon>
    </lineage>
</organism>